<evidence type="ECO:0000256" key="2">
    <source>
        <dbReference type="ARBA" id="ARBA00022475"/>
    </source>
</evidence>
<feature type="transmembrane region" description="Helical" evidence="6">
    <location>
        <begin position="291"/>
        <end position="315"/>
    </location>
</feature>
<keyword evidence="5 6" id="KW-0472">Membrane</keyword>
<evidence type="ECO:0000256" key="5">
    <source>
        <dbReference type="ARBA" id="ARBA00023136"/>
    </source>
</evidence>
<organism evidence="7 8">
    <name type="scientific">Candidatus Avibacteroides avistercoris</name>
    <dbReference type="NCBI Taxonomy" id="2840690"/>
    <lineage>
        <taxon>Bacteria</taxon>
        <taxon>Pseudomonadati</taxon>
        <taxon>Bacteroidota</taxon>
        <taxon>Bacteroidia</taxon>
        <taxon>Bacteroidales</taxon>
        <taxon>Bacteroidaceae</taxon>
        <taxon>Bacteroidaceae incertae sedis</taxon>
        <taxon>Candidatus Avibacteroides</taxon>
    </lineage>
</organism>
<keyword evidence="4 6" id="KW-1133">Transmembrane helix</keyword>
<comment type="subcellular location">
    <subcellularLocation>
        <location evidence="1">Cell membrane</location>
        <topology evidence="1">Multi-pass membrane protein</topology>
    </subcellularLocation>
</comment>
<proteinExistence type="predicted"/>
<evidence type="ECO:0000313" key="7">
    <source>
        <dbReference type="EMBL" id="HJD53590.1"/>
    </source>
</evidence>
<dbReference type="Proteomes" id="UP000787625">
    <property type="component" value="Unassembled WGS sequence"/>
</dbReference>
<keyword evidence="3 6" id="KW-0812">Transmembrane</keyword>
<reference evidence="7" key="2">
    <citation type="submission" date="2021-04" db="EMBL/GenBank/DDBJ databases">
        <authorList>
            <person name="Gilroy R."/>
        </authorList>
    </citation>
    <scope>NUCLEOTIDE SEQUENCE</scope>
    <source>
        <strain evidence="7">MalCec1-1739</strain>
    </source>
</reference>
<comment type="caution">
    <text evidence="7">The sequence shown here is derived from an EMBL/GenBank/DDBJ whole genome shotgun (WGS) entry which is preliminary data.</text>
</comment>
<dbReference type="EMBL" id="DWUP01000181">
    <property type="protein sequence ID" value="HJD53590.1"/>
    <property type="molecule type" value="Genomic_DNA"/>
</dbReference>
<dbReference type="PANTHER" id="PTHR39087">
    <property type="entry name" value="UPF0104 MEMBRANE PROTEIN MJ1595"/>
    <property type="match status" value="1"/>
</dbReference>
<gene>
    <name evidence="7" type="ORF">IAA93_07705</name>
</gene>
<name>A0A9D2UJE7_9BACT</name>
<dbReference type="InterPro" id="IPR022791">
    <property type="entry name" value="L-PG_synthase/AglD"/>
</dbReference>
<dbReference type="Pfam" id="PF03706">
    <property type="entry name" value="LPG_synthase_TM"/>
    <property type="match status" value="1"/>
</dbReference>
<evidence type="ECO:0000256" key="3">
    <source>
        <dbReference type="ARBA" id="ARBA00022692"/>
    </source>
</evidence>
<feature type="transmembrane region" description="Helical" evidence="6">
    <location>
        <begin position="122"/>
        <end position="140"/>
    </location>
</feature>
<feature type="transmembrane region" description="Helical" evidence="6">
    <location>
        <begin position="166"/>
        <end position="184"/>
    </location>
</feature>
<evidence type="ECO:0000313" key="8">
    <source>
        <dbReference type="Proteomes" id="UP000787625"/>
    </source>
</evidence>
<dbReference type="AlphaFoldDB" id="A0A9D2UJE7"/>
<dbReference type="PANTHER" id="PTHR39087:SF2">
    <property type="entry name" value="UPF0104 MEMBRANE PROTEIN MJ1595"/>
    <property type="match status" value="1"/>
</dbReference>
<keyword evidence="2" id="KW-1003">Cell membrane</keyword>
<reference evidence="7" key="1">
    <citation type="journal article" date="2021" name="PeerJ">
        <title>Extensive microbial diversity within the chicken gut microbiome revealed by metagenomics and culture.</title>
        <authorList>
            <person name="Gilroy R."/>
            <person name="Ravi A."/>
            <person name="Getino M."/>
            <person name="Pursley I."/>
            <person name="Horton D.L."/>
            <person name="Alikhan N.F."/>
            <person name="Baker D."/>
            <person name="Gharbi K."/>
            <person name="Hall N."/>
            <person name="Watson M."/>
            <person name="Adriaenssens E.M."/>
            <person name="Foster-Nyarko E."/>
            <person name="Jarju S."/>
            <person name="Secka A."/>
            <person name="Antonio M."/>
            <person name="Oren A."/>
            <person name="Chaudhuri R.R."/>
            <person name="La Ragione R."/>
            <person name="Hildebrand F."/>
            <person name="Pallen M.J."/>
        </authorList>
    </citation>
    <scope>NUCLEOTIDE SEQUENCE</scope>
    <source>
        <strain evidence="7">MalCec1-1739</strain>
    </source>
</reference>
<feature type="transmembrane region" description="Helical" evidence="6">
    <location>
        <begin position="216"/>
        <end position="238"/>
    </location>
</feature>
<protein>
    <submittedName>
        <fullName evidence="7">Flippase-like domain-containing protein</fullName>
    </submittedName>
</protein>
<feature type="transmembrane region" description="Helical" evidence="6">
    <location>
        <begin position="244"/>
        <end position="262"/>
    </location>
</feature>
<dbReference type="GO" id="GO:0005886">
    <property type="term" value="C:plasma membrane"/>
    <property type="evidence" value="ECO:0007669"/>
    <property type="project" value="UniProtKB-SubCell"/>
</dbReference>
<accession>A0A9D2UJE7</accession>
<evidence type="ECO:0000256" key="6">
    <source>
        <dbReference type="SAM" id="Phobius"/>
    </source>
</evidence>
<evidence type="ECO:0000256" key="4">
    <source>
        <dbReference type="ARBA" id="ARBA00022989"/>
    </source>
</evidence>
<sequence length="322" mass="35880">MKKTLKVLIPILIAAVLLAWIYRDFDFSSFGQSLSSMDWGWMAASLVAGAMSYVIRGIRWRLLLEPMGVRATDALCINSVNVAYMMNIVIPRIGEVSRCAILRRYDGVPFPKSLGTIVTERVIDLVCIALITLLALSLAHGEIDDFVATTGLNVGQYADMLHSSRFYIVIGAVACGCLLLFTLLRRYAFWRKMRAAFADMWRGAMSIAHVRRPVSFVIYTILIWVCYYLHFYLTFYSFGFTSGLGWLAGLVMFVVGSFAVVVPTPNGAGPWHYVIIVAMMMYGVRRDEAALFALVVHSLQTSLVVLMGVASLFLLQNKHAAD</sequence>
<evidence type="ECO:0000256" key="1">
    <source>
        <dbReference type="ARBA" id="ARBA00004651"/>
    </source>
</evidence>
<feature type="transmembrane region" description="Helical" evidence="6">
    <location>
        <begin position="39"/>
        <end position="58"/>
    </location>
</feature>